<name>W8VSK1_9FLAO</name>
<dbReference type="OrthoDB" id="1144076at2"/>
<protein>
    <recommendedName>
        <fullName evidence="3">Lipocalin-like domain-containing protein</fullName>
    </recommendedName>
</protein>
<dbReference type="PROSITE" id="PS51257">
    <property type="entry name" value="PROKAR_LIPOPROTEIN"/>
    <property type="match status" value="1"/>
</dbReference>
<dbReference type="AlphaFoldDB" id="W8VSK1"/>
<gene>
    <name evidence="1" type="ORF">NMS_2261</name>
</gene>
<dbReference type="STRING" id="1454201.NMS_2261"/>
<accession>W8VSK1</accession>
<reference evidence="1 2" key="1">
    <citation type="journal article" date="2014" name="Proc. Natl. Acad. Sci. U.S.A.">
        <title>Functional characterization of flavobacteria rhodopsins reveals a unique class of light-driven chloride pump in bacteria.</title>
        <authorList>
            <person name="Yoshizawa S."/>
            <person name="Kumagai Y."/>
            <person name="Kim H."/>
            <person name="Ogura Y."/>
            <person name="Hayashi T."/>
            <person name="Iwasaki W."/>
            <person name="DeLong E.F."/>
            <person name="Kogure K."/>
        </authorList>
    </citation>
    <scope>NUCLEOTIDE SEQUENCE [LARGE SCALE GENOMIC DNA]</scope>
    <source>
        <strain evidence="1 2">S1-08</strain>
    </source>
</reference>
<dbReference type="KEGG" id="nmf:NMS_2261"/>
<organism evidence="1 2">
    <name type="scientific">Nonlabens marinus S1-08</name>
    <dbReference type="NCBI Taxonomy" id="1454201"/>
    <lineage>
        <taxon>Bacteria</taxon>
        <taxon>Pseudomonadati</taxon>
        <taxon>Bacteroidota</taxon>
        <taxon>Flavobacteriia</taxon>
        <taxon>Flavobacteriales</taxon>
        <taxon>Flavobacteriaceae</taxon>
        <taxon>Nonlabens</taxon>
    </lineage>
</organism>
<dbReference type="HOGENOM" id="CLU_158591_0_0_10"/>
<sequence>MNKVILISLLAFITISCKQNKKDDLVEVLDCSSVKTGTFKYANEAYGEWIITRTDSTSIETSPSTEMKIYSTVNWISDCEYELHIEDVDKNDNMNVVNETLRVVITDVTDYGYKCISYTNDGPEEFEMIRI</sequence>
<evidence type="ECO:0000313" key="2">
    <source>
        <dbReference type="Proteomes" id="UP000031760"/>
    </source>
</evidence>
<dbReference type="EMBL" id="AP014548">
    <property type="protein sequence ID" value="BAO56270.1"/>
    <property type="molecule type" value="Genomic_DNA"/>
</dbReference>
<keyword evidence="2" id="KW-1185">Reference proteome</keyword>
<evidence type="ECO:0000313" key="1">
    <source>
        <dbReference type="EMBL" id="BAO56270.1"/>
    </source>
</evidence>
<dbReference type="Proteomes" id="UP000031760">
    <property type="component" value="Chromosome"/>
</dbReference>
<proteinExistence type="predicted"/>
<dbReference type="RefSeq" id="WP_041496747.1">
    <property type="nucleotide sequence ID" value="NZ_AP014548.1"/>
</dbReference>
<evidence type="ECO:0008006" key="3">
    <source>
        <dbReference type="Google" id="ProtNLM"/>
    </source>
</evidence>